<dbReference type="InterPro" id="IPR010158">
    <property type="entry name" value="Amidase_Cbmase"/>
</dbReference>
<dbReference type="Proteomes" id="UP000320244">
    <property type="component" value="Unassembled WGS sequence"/>
</dbReference>
<comment type="similarity">
    <text evidence="1">Belongs to the peptidase M20 family.</text>
</comment>
<keyword evidence="2 5" id="KW-0378">Hydrolase</keyword>
<feature type="binding site" evidence="3">
    <location>
        <position position="90"/>
    </location>
    <ligand>
        <name>Zn(2+)</name>
        <dbReference type="ChEBI" id="CHEBI:29105"/>
        <label>1</label>
    </ligand>
</feature>
<organism evidence="5 6">
    <name type="scientific">Leekyejoonella antrihumi</name>
    <dbReference type="NCBI Taxonomy" id="1660198"/>
    <lineage>
        <taxon>Bacteria</taxon>
        <taxon>Bacillati</taxon>
        <taxon>Actinomycetota</taxon>
        <taxon>Actinomycetes</taxon>
        <taxon>Micrococcales</taxon>
        <taxon>Dermacoccaceae</taxon>
        <taxon>Leekyejoonella</taxon>
    </lineage>
</organism>
<reference evidence="5 6" key="2">
    <citation type="submission" date="2019-08" db="EMBL/GenBank/DDBJ databases">
        <title>Jejuicoccus antrihumi gen. nov., sp. nov., a new member of the family Dermacoccaceae isolated from a cave.</title>
        <authorList>
            <person name="Schumann P."/>
            <person name="Kim I.S."/>
        </authorList>
    </citation>
    <scope>NUCLEOTIDE SEQUENCE [LARGE SCALE GENOMIC DNA]</scope>
    <source>
        <strain evidence="5 6">C5-26</strain>
    </source>
</reference>
<dbReference type="EMBL" id="VCQV01000002">
    <property type="protein sequence ID" value="TWP38533.1"/>
    <property type="molecule type" value="Genomic_DNA"/>
</dbReference>
<dbReference type="GO" id="GO:0016813">
    <property type="term" value="F:hydrolase activity, acting on carbon-nitrogen (but not peptide) bonds, in linear amidines"/>
    <property type="evidence" value="ECO:0007669"/>
    <property type="project" value="InterPro"/>
</dbReference>
<dbReference type="AlphaFoldDB" id="A0A563E8F7"/>
<comment type="cofactor">
    <cofactor evidence="3">
        <name>Zn(2+)</name>
        <dbReference type="ChEBI" id="CHEBI:29105"/>
    </cofactor>
    <text evidence="3">Binds 2 Zn(2+) ions per subunit.</text>
</comment>
<reference evidence="5 6" key="1">
    <citation type="submission" date="2019-05" db="EMBL/GenBank/DDBJ databases">
        <authorList>
            <person name="Lee S.D."/>
        </authorList>
    </citation>
    <scope>NUCLEOTIDE SEQUENCE [LARGE SCALE GENOMIC DNA]</scope>
    <source>
        <strain evidence="5 6">C5-26</strain>
    </source>
</reference>
<feature type="binding site" evidence="3">
    <location>
        <position position="79"/>
    </location>
    <ligand>
        <name>Zn(2+)</name>
        <dbReference type="ChEBI" id="CHEBI:29105"/>
        <label>1</label>
    </ligand>
</feature>
<feature type="domain" description="Peptidase M20 dimerisation" evidence="4">
    <location>
        <begin position="210"/>
        <end position="305"/>
    </location>
</feature>
<dbReference type="SUPFAM" id="SSF55031">
    <property type="entry name" value="Bacterial exopeptidase dimerisation domain"/>
    <property type="match status" value="1"/>
</dbReference>
<feature type="binding site" evidence="3">
    <location>
        <position position="381"/>
    </location>
    <ligand>
        <name>Zn(2+)</name>
        <dbReference type="ChEBI" id="CHEBI:29105"/>
        <label>2</label>
    </ligand>
</feature>
<dbReference type="Pfam" id="PF07687">
    <property type="entry name" value="M20_dimer"/>
    <property type="match status" value="1"/>
</dbReference>
<feature type="binding site" evidence="3">
    <location>
        <position position="125"/>
    </location>
    <ligand>
        <name>Zn(2+)</name>
        <dbReference type="ChEBI" id="CHEBI:29105"/>
        <label>2</label>
    </ligand>
</feature>
<dbReference type="OrthoDB" id="9808195at2"/>
<feature type="binding site" evidence="3">
    <location>
        <position position="189"/>
    </location>
    <ligand>
        <name>Zn(2+)</name>
        <dbReference type="ChEBI" id="CHEBI:29105"/>
        <label>1</label>
    </ligand>
</feature>
<evidence type="ECO:0000259" key="4">
    <source>
        <dbReference type="Pfam" id="PF07687"/>
    </source>
</evidence>
<keyword evidence="6" id="KW-1185">Reference proteome</keyword>
<dbReference type="RefSeq" id="WP_146314936.1">
    <property type="nucleotide sequence ID" value="NZ_VCQV01000002.1"/>
</dbReference>
<dbReference type="InterPro" id="IPR011650">
    <property type="entry name" value="Peptidase_M20_dimer"/>
</dbReference>
<comment type="caution">
    <text evidence="5">The sequence shown here is derived from an EMBL/GenBank/DDBJ whole genome shotgun (WGS) entry which is preliminary data.</text>
</comment>
<dbReference type="PANTHER" id="PTHR32494">
    <property type="entry name" value="ALLANTOATE DEIMINASE-RELATED"/>
    <property type="match status" value="1"/>
</dbReference>
<evidence type="ECO:0000256" key="2">
    <source>
        <dbReference type="ARBA" id="ARBA00022801"/>
    </source>
</evidence>
<keyword evidence="3" id="KW-0862">Zinc</keyword>
<dbReference type="NCBIfam" id="TIGR01879">
    <property type="entry name" value="hydantase"/>
    <property type="match status" value="1"/>
</dbReference>
<dbReference type="Gene3D" id="3.30.70.360">
    <property type="match status" value="1"/>
</dbReference>
<dbReference type="SUPFAM" id="SSF53187">
    <property type="entry name" value="Zn-dependent exopeptidases"/>
    <property type="match status" value="1"/>
</dbReference>
<gene>
    <name evidence="5" type="ORF">FGL98_01690</name>
</gene>
<dbReference type="InterPro" id="IPR036264">
    <property type="entry name" value="Bact_exopeptidase_dim_dom"/>
</dbReference>
<evidence type="ECO:0000313" key="5">
    <source>
        <dbReference type="EMBL" id="TWP38533.1"/>
    </source>
</evidence>
<dbReference type="CDD" id="cd03884">
    <property type="entry name" value="M20_bAS"/>
    <property type="match status" value="1"/>
</dbReference>
<accession>A0A563E8F7</accession>
<keyword evidence="3" id="KW-0479">Metal-binding</keyword>
<feature type="binding site" evidence="3">
    <location>
        <position position="90"/>
    </location>
    <ligand>
        <name>Zn(2+)</name>
        <dbReference type="ChEBI" id="CHEBI:29105"/>
        <label>2</label>
    </ligand>
</feature>
<dbReference type="PIRSF" id="PIRSF001235">
    <property type="entry name" value="Amidase_carbamoylase"/>
    <property type="match status" value="1"/>
</dbReference>
<protein>
    <submittedName>
        <fullName evidence="5">Zn-dependent hydrolase</fullName>
    </submittedName>
</protein>
<name>A0A563E8F7_9MICO</name>
<sequence length="408" mass="43440">MKVNAQRLLEDLETLAHIGRNGDGGISRTAFSAEDAAARQWYKDRCDASGLELRCDGLGNMTAGLPGSWEKPAIWSGSHIDTVPSGGSLDGALGAVAALECVRRIAEEDLDLTHPVQSVVFADEEGNYSHLFGSYGLVHGYDTSRLDSMAGREGDSLATALQDFPWRTGDIYADHRIDPGRVRSFIELHIEQGPRLEAEGIAIGIVRSIVGLGGGEVVFIGRPDHAGTTPMTMRRDPTRAAGAFLTRLAGVAASVSGDAVATCGLITLEPGGTNVVPERAHLSLDFRAPDVEQVDALARNVTRIAHECAAAHNVECEMRLDPAVQPVDMDAGIRDHINAAARRCDLSTIIIPSGAGHDSQNLAQIAPTGMIFVPSHDGRSHSRFEHTDPDLLVNGANVLLEALMSLAR</sequence>
<evidence type="ECO:0000313" key="6">
    <source>
        <dbReference type="Proteomes" id="UP000320244"/>
    </source>
</evidence>
<dbReference type="Gene3D" id="3.40.630.10">
    <property type="entry name" value="Zn peptidases"/>
    <property type="match status" value="1"/>
</dbReference>
<dbReference type="GO" id="GO:0046872">
    <property type="term" value="F:metal ion binding"/>
    <property type="evidence" value="ECO:0007669"/>
    <property type="project" value="UniProtKB-KW"/>
</dbReference>
<dbReference type="InterPro" id="IPR002933">
    <property type="entry name" value="Peptidase_M20"/>
</dbReference>
<evidence type="ECO:0000256" key="3">
    <source>
        <dbReference type="PIRSR" id="PIRSR001235-1"/>
    </source>
</evidence>
<dbReference type="Pfam" id="PF01546">
    <property type="entry name" value="Peptidase_M20"/>
    <property type="match status" value="1"/>
</dbReference>
<proteinExistence type="inferred from homology"/>
<dbReference type="PANTHER" id="PTHR32494:SF5">
    <property type="entry name" value="ALLANTOATE AMIDOHYDROLASE"/>
    <property type="match status" value="1"/>
</dbReference>
<evidence type="ECO:0000256" key="1">
    <source>
        <dbReference type="ARBA" id="ARBA00006153"/>
    </source>
</evidence>